<keyword evidence="2" id="KW-1185">Reference proteome</keyword>
<evidence type="ECO:0000313" key="1">
    <source>
        <dbReference type="EMBL" id="UOF01263.1"/>
    </source>
</evidence>
<accession>A0ABY4C8R1</accession>
<evidence type="ECO:0000313" key="2">
    <source>
        <dbReference type="Proteomes" id="UP000830116"/>
    </source>
</evidence>
<proteinExistence type="predicted"/>
<dbReference type="Proteomes" id="UP000830116">
    <property type="component" value="Chromosome"/>
</dbReference>
<organism evidence="1 2">
    <name type="scientific">Bdellovibrio reynosensis</name>
    <dbReference type="NCBI Taxonomy" id="2835041"/>
    <lineage>
        <taxon>Bacteria</taxon>
        <taxon>Pseudomonadati</taxon>
        <taxon>Bdellovibrionota</taxon>
        <taxon>Bdellovibrionia</taxon>
        <taxon>Bdellovibrionales</taxon>
        <taxon>Pseudobdellovibrionaceae</taxon>
        <taxon>Bdellovibrio</taxon>
    </lineage>
</organism>
<reference evidence="1" key="1">
    <citation type="submission" date="2022-03" db="EMBL/GenBank/DDBJ databases">
        <title>Genome Identification and Characterization of new species Bdellovibrio reynosense LBG001 sp. nov. from a Mexico soil sample.</title>
        <authorList>
            <person name="Camilli A."/>
            <person name="Ajao Y."/>
            <person name="Guo X."/>
        </authorList>
    </citation>
    <scope>NUCLEOTIDE SEQUENCE</scope>
    <source>
        <strain evidence="1">LBG001</strain>
    </source>
</reference>
<gene>
    <name evidence="1" type="ORF">MNR06_16330</name>
</gene>
<protein>
    <submittedName>
        <fullName evidence="1">Uncharacterized protein</fullName>
    </submittedName>
</protein>
<dbReference type="EMBL" id="CP093442">
    <property type="protein sequence ID" value="UOF01263.1"/>
    <property type="molecule type" value="Genomic_DNA"/>
</dbReference>
<name>A0ABY4C8R1_9BACT</name>
<sequence>MEVVLASTDAQLHLFRNQLEELAGLLSCYGYNVIPYHHASLPEFQKLTVEQKAEVLRTLTAYAQTLKSEYLGKDFSNERFVVQFLFRIGLVPSDEVSETVSNEKYIQIFNREQFQVFRSLNCFDKCSFTLEQLTTRPWYDLWERESLFYYALYGLATTALKLIKFTKIRLDFPYHRVTEVNSRQKLSFDYKIKTLSALTRQGRLEAALTIEDWKC</sequence>
<dbReference type="RefSeq" id="WP_243537654.1">
    <property type="nucleotide sequence ID" value="NZ_CP093442.1"/>
</dbReference>